<comment type="caution">
    <text evidence="8">The sequence shown here is derived from an EMBL/GenBank/DDBJ whole genome shotgun (WGS) entry which is preliminary data.</text>
</comment>
<dbReference type="Gene3D" id="2.30.30.40">
    <property type="entry name" value="SH3 Domains"/>
    <property type="match status" value="4"/>
</dbReference>
<evidence type="ECO:0000256" key="3">
    <source>
        <dbReference type="ARBA" id="ARBA00023054"/>
    </source>
</evidence>
<feature type="compositionally biased region" description="Pro residues" evidence="6">
    <location>
        <begin position="371"/>
        <end position="380"/>
    </location>
</feature>
<proteinExistence type="predicted"/>
<dbReference type="InterPro" id="IPR035835">
    <property type="entry name" value="Eve1_SH3_3"/>
</dbReference>
<feature type="domain" description="SH3" evidence="7">
    <location>
        <begin position="602"/>
        <end position="661"/>
    </location>
</feature>
<evidence type="ECO:0000256" key="4">
    <source>
        <dbReference type="ARBA" id="ARBA00023136"/>
    </source>
</evidence>
<feature type="region of interest" description="Disordered" evidence="6">
    <location>
        <begin position="346"/>
        <end position="438"/>
    </location>
</feature>
<keyword evidence="4" id="KW-0472">Membrane</keyword>
<keyword evidence="3" id="KW-0175">Coiled coil</keyword>
<evidence type="ECO:0000259" key="7">
    <source>
        <dbReference type="PROSITE" id="PS50002"/>
    </source>
</evidence>
<dbReference type="PANTHER" id="PTHR14167">
    <property type="entry name" value="SH3 DOMAIN-CONTAINING"/>
    <property type="match status" value="1"/>
</dbReference>
<keyword evidence="9" id="KW-1185">Reference proteome</keyword>
<protein>
    <recommendedName>
        <fullName evidence="7">SH3 domain-containing protein</fullName>
    </recommendedName>
</protein>
<dbReference type="InterPro" id="IPR001452">
    <property type="entry name" value="SH3_domain"/>
</dbReference>
<gene>
    <name evidence="8" type="ORF">P4O66_001899</name>
</gene>
<organism evidence="8 9">
    <name type="scientific">Electrophorus voltai</name>
    <dbReference type="NCBI Taxonomy" id="2609070"/>
    <lineage>
        <taxon>Eukaryota</taxon>
        <taxon>Metazoa</taxon>
        <taxon>Chordata</taxon>
        <taxon>Craniata</taxon>
        <taxon>Vertebrata</taxon>
        <taxon>Euteleostomi</taxon>
        <taxon>Actinopterygii</taxon>
        <taxon>Neopterygii</taxon>
        <taxon>Teleostei</taxon>
        <taxon>Ostariophysi</taxon>
        <taxon>Gymnotiformes</taxon>
        <taxon>Gymnotoidei</taxon>
        <taxon>Gymnotidae</taxon>
        <taxon>Electrophorus</taxon>
    </lineage>
</organism>
<dbReference type="PROSITE" id="PS50002">
    <property type="entry name" value="SH3"/>
    <property type="match status" value="4"/>
</dbReference>
<dbReference type="PRINTS" id="PR00499">
    <property type="entry name" value="P67PHOX"/>
</dbReference>
<evidence type="ECO:0000256" key="1">
    <source>
        <dbReference type="ARBA" id="ARBA00004170"/>
    </source>
</evidence>
<dbReference type="AlphaFoldDB" id="A0AAD9DTG6"/>
<dbReference type="CDD" id="cd11816">
    <property type="entry name" value="SH3_Eve1_3"/>
    <property type="match status" value="1"/>
</dbReference>
<dbReference type="InterPro" id="IPR036028">
    <property type="entry name" value="SH3-like_dom_sf"/>
</dbReference>
<feature type="region of interest" description="Disordered" evidence="6">
    <location>
        <begin position="217"/>
        <end position="284"/>
    </location>
</feature>
<sequence>MAGDRRDEDTEEFRNVCAPRSGNSECRAGGPQCWLTAWGLNTVLAGSLQASEHYKTPFPEPHPRSKHRKAVTNEVKVQTLVQLQDRDPVPSLENATGPSGPYLKELLEAFGSDPPLDPSCSEAKQEDQSEKGGEDLIENMTALHNDHNIRARIQAFERQTGSDEAATPSPRPRNIYSKTPVAPPKPSVAPRPTVSRPAEEEAAAAHENVYENVDIAPSTPAQDHLPVSAPRPLPPRKPSLGSREESKPKPPVKTASLLPPRPSLLRSKNLSSQEEEVVIKGPPPPVMPSKELLQLNNHNSPGLLRNATRTLVENSYVDLPSIEQKASDFTPPLAIQGAVGGTPLPLKSTRWDPFGGAADLTLPTRPSGGKVPPPRPPPAKTGPARPLPPRRDSYQRAPLQQGVPLHPPSQMQHRQSHKPSRKGPVLPPRPNPGHHLYNSYTLEIPHGIAQFDYNGTRTGELSFQKNEVLVLLNQTDSRTFECQVGDARGTVQDSYMKIITPLTNYSHYADNPVPQESRSEEDYSLQVQALYDFTPEGPGELGLRAGDIVSDVEQLDTEWYMGTCRGTKGFFPINYVKLLSGPTTPTVAPTNERRTQQSAATVSGPRCVARFDFEGEQSDELTFCEGNVIRLREYLGEEWALGELGGHVGIFPLNFVEVVEDLPPPAEQRQSRVALPGMAGSPKIQDTPTPSQAATQGVEWAVALYDFTAETEEDLPFRQGDLILVTAHIDEEWSSGRLNGREGLFPSAFIQPCSGRSFRQTPEWEAHSHQLSPPWPRCHPLLAW</sequence>
<feature type="domain" description="SH3" evidence="7">
    <location>
        <begin position="442"/>
        <end position="501"/>
    </location>
</feature>
<comment type="subcellular location">
    <subcellularLocation>
        <location evidence="1">Membrane</location>
        <topology evidence="1">Peripheral membrane protein</topology>
    </subcellularLocation>
</comment>
<keyword evidence="2 5" id="KW-0728">SH3 domain</keyword>
<feature type="region of interest" description="Disordered" evidence="6">
    <location>
        <begin position="157"/>
        <end position="205"/>
    </location>
</feature>
<dbReference type="EMBL" id="JAROKS010000019">
    <property type="protein sequence ID" value="KAK1792124.1"/>
    <property type="molecule type" value="Genomic_DNA"/>
</dbReference>
<evidence type="ECO:0000256" key="5">
    <source>
        <dbReference type="PROSITE-ProRule" id="PRU00192"/>
    </source>
</evidence>
<dbReference type="InterPro" id="IPR050384">
    <property type="entry name" value="Endophilin_SH3RF"/>
</dbReference>
<evidence type="ECO:0000313" key="9">
    <source>
        <dbReference type="Proteomes" id="UP001239994"/>
    </source>
</evidence>
<dbReference type="SUPFAM" id="SSF50044">
    <property type="entry name" value="SH3-domain"/>
    <property type="match status" value="4"/>
</dbReference>
<feature type="region of interest" description="Disordered" evidence="6">
    <location>
        <begin position="109"/>
        <end position="134"/>
    </location>
</feature>
<evidence type="ECO:0000313" key="8">
    <source>
        <dbReference type="EMBL" id="KAK1792124.1"/>
    </source>
</evidence>
<dbReference type="PANTHER" id="PTHR14167:SF81">
    <property type="entry name" value="ENDOPHILIN-A"/>
    <property type="match status" value="1"/>
</dbReference>
<feature type="compositionally biased region" description="Low complexity" evidence="6">
    <location>
        <begin position="263"/>
        <end position="272"/>
    </location>
</feature>
<dbReference type="Proteomes" id="UP001239994">
    <property type="component" value="Unassembled WGS sequence"/>
</dbReference>
<feature type="domain" description="SH3" evidence="7">
    <location>
        <begin position="696"/>
        <end position="755"/>
    </location>
</feature>
<feature type="domain" description="SH3" evidence="7">
    <location>
        <begin position="522"/>
        <end position="581"/>
    </location>
</feature>
<evidence type="ECO:0000256" key="6">
    <source>
        <dbReference type="SAM" id="MobiDB-lite"/>
    </source>
</evidence>
<dbReference type="PRINTS" id="PR00452">
    <property type="entry name" value="SH3DOMAIN"/>
</dbReference>
<name>A0AAD9DTG6_9TELE</name>
<evidence type="ECO:0000256" key="2">
    <source>
        <dbReference type="ARBA" id="ARBA00022443"/>
    </source>
</evidence>
<feature type="compositionally biased region" description="Basic and acidic residues" evidence="6">
    <location>
        <begin position="123"/>
        <end position="134"/>
    </location>
</feature>
<accession>A0AAD9DTG6</accession>
<dbReference type="SMART" id="SM00326">
    <property type="entry name" value="SH3"/>
    <property type="match status" value="4"/>
</dbReference>
<reference evidence="8" key="1">
    <citation type="submission" date="2023-03" db="EMBL/GenBank/DDBJ databases">
        <title>Electrophorus voltai genome.</title>
        <authorList>
            <person name="Bian C."/>
        </authorList>
    </citation>
    <scope>NUCLEOTIDE SEQUENCE</scope>
    <source>
        <strain evidence="8">CB-2022</strain>
        <tissue evidence="8">Muscle</tissue>
    </source>
</reference>
<dbReference type="Pfam" id="PF00018">
    <property type="entry name" value="SH3_1"/>
    <property type="match status" value="4"/>
</dbReference>